<name>A0A976RQI4_9LACO</name>
<geneLocation type="plasmid" evidence="2 3">
    <name>p1unnamed</name>
</geneLocation>
<accession>A0A976RQI4</accession>
<keyword evidence="2" id="KW-0614">Plasmid</keyword>
<keyword evidence="1" id="KW-0472">Membrane</keyword>
<feature type="transmembrane region" description="Helical" evidence="1">
    <location>
        <begin position="106"/>
        <end position="127"/>
    </location>
</feature>
<dbReference type="Pfam" id="PF03596">
    <property type="entry name" value="Cad"/>
    <property type="match status" value="1"/>
</dbReference>
<keyword evidence="1" id="KW-1133">Transmembrane helix</keyword>
<dbReference type="EMBL" id="CP093360">
    <property type="protein sequence ID" value="UQS85960.1"/>
    <property type="molecule type" value="Genomic_DNA"/>
</dbReference>
<reference evidence="2" key="1">
    <citation type="journal article" date="2022" name="Int. J. Syst. Evol. Microbiol.">
        <title>Apilactobacillus apisilvae sp. nov., Nicolia spurrieriana gen. nov. sp. nov., Bombilactobacillus folatiphilus sp. nov. and Bombilactobacillus thymidiniphilus sp. nov., four new lactic acid bacterial isolates from stingless bees Tetragonula carbonaria and Austroplebeia australis.</title>
        <authorList>
            <person name="Oliphant S.A."/>
            <person name="Watson-Haigh N.S."/>
            <person name="Sumby K.M."/>
            <person name="Gardner J."/>
            <person name="Groom S."/>
            <person name="Jiranek V."/>
        </authorList>
    </citation>
    <scope>NUCLEOTIDE SEQUENCE</scope>
    <source>
        <strain evidence="2">SGEP1_A5</strain>
    </source>
</reference>
<organism evidence="2 3">
    <name type="scientific">Nicoliella spurrieriana</name>
    <dbReference type="NCBI Taxonomy" id="2925830"/>
    <lineage>
        <taxon>Bacteria</taxon>
        <taxon>Bacillati</taxon>
        <taxon>Bacillota</taxon>
        <taxon>Bacilli</taxon>
        <taxon>Lactobacillales</taxon>
        <taxon>Lactobacillaceae</taxon>
        <taxon>Nicoliella</taxon>
    </lineage>
</organism>
<keyword evidence="1" id="KW-0812">Transmembrane</keyword>
<feature type="transmembrane region" description="Helical" evidence="1">
    <location>
        <begin position="67"/>
        <end position="86"/>
    </location>
</feature>
<dbReference type="AlphaFoldDB" id="A0A976RQI4"/>
<gene>
    <name evidence="2" type="ORF">MOO44_01165</name>
</gene>
<evidence type="ECO:0000313" key="3">
    <source>
        <dbReference type="Proteomes" id="UP000831181"/>
    </source>
</evidence>
<keyword evidence="3" id="KW-1185">Reference proteome</keyword>
<dbReference type="KEGG" id="lbe:MOO44_01165"/>
<sequence>MINAILTGITAYLSTGIDYILILMTVLTFYQTTKERLKVYLGDVLGTICLVSISLMFSISARLIPEKWVLGLLGIIPIMIGAYILFKLNSEDEQEQVVKRLSKNNLILSVTIITITTCGADNIGIYVPIFAQVNHWGELVVILMTFFAMLNLFFVLAICFVKIPVIETLLQKYGDIFTAIVYIGIGIFIMVESDTITKLIQFIS</sequence>
<dbReference type="Proteomes" id="UP000831181">
    <property type="component" value="Plasmid p1unnamed"/>
</dbReference>
<evidence type="ECO:0000256" key="1">
    <source>
        <dbReference type="SAM" id="Phobius"/>
    </source>
</evidence>
<feature type="transmembrane region" description="Helical" evidence="1">
    <location>
        <begin position="139"/>
        <end position="161"/>
    </location>
</feature>
<dbReference type="RefSeq" id="WP_260115769.1">
    <property type="nucleotide sequence ID" value="NZ_CP093360.1"/>
</dbReference>
<feature type="transmembrane region" description="Helical" evidence="1">
    <location>
        <begin position="39"/>
        <end position="61"/>
    </location>
</feature>
<dbReference type="InterPro" id="IPR004676">
    <property type="entry name" value="Cd-R_transporter"/>
</dbReference>
<proteinExistence type="predicted"/>
<feature type="transmembrane region" description="Helical" evidence="1">
    <location>
        <begin position="173"/>
        <end position="191"/>
    </location>
</feature>
<feature type="transmembrane region" description="Helical" evidence="1">
    <location>
        <begin position="6"/>
        <end position="27"/>
    </location>
</feature>
<protein>
    <submittedName>
        <fullName evidence="2">Cadmium resistance transporter</fullName>
    </submittedName>
</protein>
<evidence type="ECO:0000313" key="2">
    <source>
        <dbReference type="EMBL" id="UQS85960.1"/>
    </source>
</evidence>